<evidence type="ECO:0000313" key="9">
    <source>
        <dbReference type="Proteomes" id="UP000823388"/>
    </source>
</evidence>
<feature type="region of interest" description="Disordered" evidence="6">
    <location>
        <begin position="87"/>
        <end position="107"/>
    </location>
</feature>
<dbReference type="PANTHER" id="PTHR33304:SF55">
    <property type="entry name" value="ZINC FINGER PHD-TYPE DOMAIN-CONTAINING PROTEIN"/>
    <property type="match status" value="1"/>
</dbReference>
<keyword evidence="9" id="KW-1185">Reference proteome</keyword>
<evidence type="ECO:0000256" key="2">
    <source>
        <dbReference type="ARBA" id="ARBA00022771"/>
    </source>
</evidence>
<evidence type="ECO:0000256" key="4">
    <source>
        <dbReference type="ARBA" id="ARBA00023015"/>
    </source>
</evidence>
<dbReference type="GO" id="GO:0140566">
    <property type="term" value="F:histone reader activity"/>
    <property type="evidence" value="ECO:0007669"/>
    <property type="project" value="InterPro"/>
</dbReference>
<keyword evidence="4" id="KW-0805">Transcription regulation</keyword>
<accession>A0A8T0U040</accession>
<dbReference type="InterPro" id="IPR019786">
    <property type="entry name" value="Zinc_finger_PHD-type_CS"/>
</dbReference>
<feature type="region of interest" description="Disordered" evidence="6">
    <location>
        <begin position="813"/>
        <end position="857"/>
    </location>
</feature>
<feature type="region of interest" description="Disordered" evidence="6">
    <location>
        <begin position="760"/>
        <end position="784"/>
    </location>
</feature>
<feature type="region of interest" description="Disordered" evidence="6">
    <location>
        <begin position="243"/>
        <end position="320"/>
    </location>
</feature>
<feature type="domain" description="AIPP2-like SPOC-like" evidence="7">
    <location>
        <begin position="612"/>
        <end position="728"/>
    </location>
</feature>
<feature type="compositionally biased region" description="Polar residues" evidence="6">
    <location>
        <begin position="813"/>
        <end position="841"/>
    </location>
</feature>
<dbReference type="InterPro" id="IPR049914">
    <property type="entry name" value="PHD1-3/5-6"/>
</dbReference>
<dbReference type="Gene3D" id="3.30.40.10">
    <property type="entry name" value="Zinc/RING finger domain, C3HC4 (zinc finger)"/>
    <property type="match status" value="1"/>
</dbReference>
<sequence length="989" mass="109840">MRTVCEVCGDIGFEHLMVCCSDCKGSSTHRYCSDKVLFDGALADCWFCYDCQQKHGEDPCSGSIDKVSSEKKPGYAHFCDLENQPITKRSGSARDDAAAGRNGKSNPYMKKIKSLRKIYSPEKNSPWKKSTEKKSSVRPMGNCTNRKGRNATSIGRTSEKVLPCETIGTESAKSNNGENSQINNEDYSVHPWNNVKQPYPVIVNCLGFKLGDIDLLKMRRGRKPKISQSVTAPLKGFAVMEKNSILGSKNRKPSSPTSGRGNSANEKSGDKLNCMDSGADSSFKPRDHDDLTDHPDPLGCKNTKVNSVEDNRNSGGEHQNTYQAASLPLPTNNKCQVHGGNRNVIDYVALEREDEEIRPQQDCRVSTELQQRIITANVTQPSSLENGVADKVTLHSSNMGVLPERNNCTPSEHIENENQMEYQSEKSKLLDPAKSILANTATEEEISNPVQNFGKKKPRKRRKLILLNDDDNEEKNVDVQLENVSPRSLKNDGPMMKHRVANEYHVEAAALTGDFRNQNPNNGRPVKKQRGYINFNKDEDAVVGAANSDFALDDVTNYALNDGTNMALENVVANDHCLQSRMISNSESTDLYIYSQPADEPIRSVVLMVNSDVSVKMDVHLSNKACQKVWEFSKSLQQVLEVEKVPSLQVRPKRWRSSGPTHDCIGLFFFPHSFRPDEVSNKLMREIIESDSALKSTVGVADLLIFPSTILPEQNHLYQGKHYLWGTFERRKDMSDKGVVAREQDGSTCAEEECRQQEHKFFDQQDGSRELQEQHKPSDQDTTVVNHVESQQLVVKFDSEAQMEAMKIPIVGSNSSMHSEQTNQHEGITSSPEFNAPNAAQPSAEGDHRQSCSGSDPPTTKLFGILIAETPRARLLFQEMASEGTLVFPVQEETVIADYTSTCSIAGIGSGLNPDYQHLLERSQPFDFISTGLNEPPQADVVASDGCLELFPVRKEQIGWAPGAEARSMEVDLELSLSVPSQPTPVFQV</sequence>
<dbReference type="Proteomes" id="UP000823388">
    <property type="component" value="Chromosome 3N"/>
</dbReference>
<dbReference type="PANTHER" id="PTHR33304">
    <property type="match status" value="1"/>
</dbReference>
<evidence type="ECO:0000256" key="3">
    <source>
        <dbReference type="ARBA" id="ARBA00022833"/>
    </source>
</evidence>
<dbReference type="PROSITE" id="PS01359">
    <property type="entry name" value="ZF_PHD_1"/>
    <property type="match status" value="1"/>
</dbReference>
<dbReference type="GO" id="GO:0034244">
    <property type="term" value="P:negative regulation of transcription elongation by RNA polymerase II"/>
    <property type="evidence" value="ECO:0007669"/>
    <property type="project" value="InterPro"/>
</dbReference>
<keyword evidence="3" id="KW-0862">Zinc</keyword>
<feature type="compositionally biased region" description="Basic and acidic residues" evidence="6">
    <location>
        <begin position="760"/>
        <end position="779"/>
    </location>
</feature>
<dbReference type="InterPro" id="IPR056280">
    <property type="entry name" value="AIPP2-like_SPOC"/>
</dbReference>
<reference evidence="8" key="1">
    <citation type="submission" date="2020-05" db="EMBL/GenBank/DDBJ databases">
        <title>WGS assembly of Panicum virgatum.</title>
        <authorList>
            <person name="Lovell J.T."/>
            <person name="Jenkins J."/>
            <person name="Shu S."/>
            <person name="Juenger T.E."/>
            <person name="Schmutz J."/>
        </authorList>
    </citation>
    <scope>NUCLEOTIDE SEQUENCE</scope>
    <source>
        <strain evidence="8">AP13</strain>
    </source>
</reference>
<comment type="caution">
    <text evidence="8">The sequence shown here is derived from an EMBL/GenBank/DDBJ whole genome shotgun (WGS) entry which is preliminary data.</text>
</comment>
<feature type="compositionally biased region" description="Polar residues" evidence="6">
    <location>
        <begin position="253"/>
        <end position="266"/>
    </location>
</feature>
<dbReference type="AlphaFoldDB" id="A0A8T0U040"/>
<proteinExistence type="predicted"/>
<dbReference type="InterPro" id="IPR013083">
    <property type="entry name" value="Znf_RING/FYVE/PHD"/>
</dbReference>
<evidence type="ECO:0000256" key="1">
    <source>
        <dbReference type="ARBA" id="ARBA00022723"/>
    </source>
</evidence>
<evidence type="ECO:0000313" key="8">
    <source>
        <dbReference type="EMBL" id="KAG2614965.1"/>
    </source>
</evidence>
<feature type="region of interest" description="Disordered" evidence="6">
    <location>
        <begin position="121"/>
        <end position="151"/>
    </location>
</feature>
<protein>
    <recommendedName>
        <fullName evidence="7">AIPP2-like SPOC-like domain-containing protein</fullName>
    </recommendedName>
</protein>
<keyword evidence="2" id="KW-0863">Zinc-finger</keyword>
<evidence type="ECO:0000256" key="6">
    <source>
        <dbReference type="SAM" id="MobiDB-lite"/>
    </source>
</evidence>
<gene>
    <name evidence="8" type="ORF">PVAP13_3NG022500</name>
</gene>
<feature type="compositionally biased region" description="Polar residues" evidence="6">
    <location>
        <begin position="142"/>
        <end position="151"/>
    </location>
</feature>
<dbReference type="OrthoDB" id="611115at2759"/>
<feature type="compositionally biased region" description="Basic and acidic residues" evidence="6">
    <location>
        <begin position="283"/>
        <end position="296"/>
    </location>
</feature>
<dbReference type="GO" id="GO:0008270">
    <property type="term" value="F:zinc ion binding"/>
    <property type="evidence" value="ECO:0007669"/>
    <property type="project" value="UniProtKB-KW"/>
</dbReference>
<keyword evidence="5" id="KW-0804">Transcription</keyword>
<organism evidence="8 9">
    <name type="scientific">Panicum virgatum</name>
    <name type="common">Blackwell switchgrass</name>
    <dbReference type="NCBI Taxonomy" id="38727"/>
    <lineage>
        <taxon>Eukaryota</taxon>
        <taxon>Viridiplantae</taxon>
        <taxon>Streptophyta</taxon>
        <taxon>Embryophyta</taxon>
        <taxon>Tracheophyta</taxon>
        <taxon>Spermatophyta</taxon>
        <taxon>Magnoliopsida</taxon>
        <taxon>Liliopsida</taxon>
        <taxon>Poales</taxon>
        <taxon>Poaceae</taxon>
        <taxon>PACMAD clade</taxon>
        <taxon>Panicoideae</taxon>
        <taxon>Panicodae</taxon>
        <taxon>Paniceae</taxon>
        <taxon>Panicinae</taxon>
        <taxon>Panicum</taxon>
        <taxon>Panicum sect. Hiantes</taxon>
    </lineage>
</organism>
<name>A0A8T0U040_PANVG</name>
<dbReference type="EMBL" id="CM029042">
    <property type="protein sequence ID" value="KAG2614965.1"/>
    <property type="molecule type" value="Genomic_DNA"/>
</dbReference>
<dbReference type="Pfam" id="PF23121">
    <property type="entry name" value="SPOC_AIPP2"/>
    <property type="match status" value="1"/>
</dbReference>
<evidence type="ECO:0000256" key="5">
    <source>
        <dbReference type="ARBA" id="ARBA00023163"/>
    </source>
</evidence>
<evidence type="ECO:0000259" key="7">
    <source>
        <dbReference type="Pfam" id="PF23121"/>
    </source>
</evidence>
<keyword evidence="1" id="KW-0479">Metal-binding</keyword>